<dbReference type="AlphaFoldDB" id="A0A971ICT6"/>
<reference evidence="1" key="2">
    <citation type="submission" date="2020-01" db="EMBL/GenBank/DDBJ databases">
        <authorList>
            <person name="Campanaro S."/>
        </authorList>
    </citation>
    <scope>NUCLEOTIDE SEQUENCE</scope>
    <source>
        <strain evidence="1">AS01afH2WH_6</strain>
    </source>
</reference>
<organism evidence="1 2">
    <name type="scientific">Bifidobacterium crudilactis</name>
    <dbReference type="NCBI Taxonomy" id="327277"/>
    <lineage>
        <taxon>Bacteria</taxon>
        <taxon>Bacillati</taxon>
        <taxon>Actinomycetota</taxon>
        <taxon>Actinomycetes</taxon>
        <taxon>Bifidobacteriales</taxon>
        <taxon>Bifidobacteriaceae</taxon>
        <taxon>Bifidobacterium</taxon>
    </lineage>
</organism>
<comment type="caution">
    <text evidence="1">The sequence shown here is derived from an EMBL/GenBank/DDBJ whole genome shotgun (WGS) entry which is preliminary data.</text>
</comment>
<name>A0A971ICT6_9BIFI</name>
<gene>
    <name evidence="1" type="ORF">GXW98_06165</name>
</gene>
<dbReference type="EMBL" id="JAAXZR010000021">
    <property type="protein sequence ID" value="NLT79849.1"/>
    <property type="molecule type" value="Genomic_DNA"/>
</dbReference>
<evidence type="ECO:0000313" key="1">
    <source>
        <dbReference type="EMBL" id="NLT79849.1"/>
    </source>
</evidence>
<reference evidence="1" key="1">
    <citation type="journal article" date="2020" name="Biotechnol. Biofuels">
        <title>New insights from the biogas microbiome by comprehensive genome-resolved metagenomics of nearly 1600 species originating from multiple anaerobic digesters.</title>
        <authorList>
            <person name="Campanaro S."/>
            <person name="Treu L."/>
            <person name="Rodriguez-R L.M."/>
            <person name="Kovalovszki A."/>
            <person name="Ziels R.M."/>
            <person name="Maus I."/>
            <person name="Zhu X."/>
            <person name="Kougias P.G."/>
            <person name="Basile A."/>
            <person name="Luo G."/>
            <person name="Schluter A."/>
            <person name="Konstantinidis K.T."/>
            <person name="Angelidaki I."/>
        </authorList>
    </citation>
    <scope>NUCLEOTIDE SEQUENCE</scope>
    <source>
        <strain evidence="1">AS01afH2WH_6</strain>
    </source>
</reference>
<accession>A0A971ICT6</accession>
<proteinExistence type="predicted"/>
<sequence>MTLTMGAIRFAQYLTEVHDAQERQQQLTREYAFNPGNIITDERFFDSAAMDASDVQTFLNEQGASCNGSSCLKNYTVDTQNKAADDLCKAYTGASKQSAATIIDSVAKACGISQRTLLTLLQKEQHLVTATAPSDWQYKSAMGLSCPDDADCDPAYAGFFNQVYGAASRFKYYQAHQDRYSYHEQQLNTIQYSPTKSCGSSKVFIENRATALLYIYTPYQPNAAALRAGTGEGNACSSYGNRNFSIIYANWFGNPRE</sequence>
<protein>
    <submittedName>
        <fullName evidence="1">Hemagglutinin</fullName>
    </submittedName>
</protein>
<dbReference type="OrthoDB" id="9764271at2"/>
<dbReference type="Proteomes" id="UP000767327">
    <property type="component" value="Unassembled WGS sequence"/>
</dbReference>
<evidence type="ECO:0000313" key="2">
    <source>
        <dbReference type="Proteomes" id="UP000767327"/>
    </source>
</evidence>